<dbReference type="EC" id="2.7.7.2" evidence="15"/>
<evidence type="ECO:0000256" key="12">
    <source>
        <dbReference type="ARBA" id="ARBA00023268"/>
    </source>
</evidence>
<dbReference type="OrthoDB" id="9803667at2"/>
<evidence type="ECO:0000256" key="6">
    <source>
        <dbReference type="ARBA" id="ARBA00022679"/>
    </source>
</evidence>
<dbReference type="InterPro" id="IPR014729">
    <property type="entry name" value="Rossmann-like_a/b/a_fold"/>
</dbReference>
<dbReference type="RefSeq" id="WP_157820375.1">
    <property type="nucleotide sequence ID" value="NZ_CP049055.1"/>
</dbReference>
<comment type="function">
    <text evidence="1">Catalyzes the phosphorylation of riboflavin to FMN followed by the adenylation of FMN to FAD.</text>
</comment>
<comment type="catalytic activity">
    <reaction evidence="13 15">
        <text>riboflavin + ATP = FMN + ADP + H(+)</text>
        <dbReference type="Rhea" id="RHEA:14357"/>
        <dbReference type="ChEBI" id="CHEBI:15378"/>
        <dbReference type="ChEBI" id="CHEBI:30616"/>
        <dbReference type="ChEBI" id="CHEBI:57986"/>
        <dbReference type="ChEBI" id="CHEBI:58210"/>
        <dbReference type="ChEBI" id="CHEBI:456216"/>
        <dbReference type="EC" id="2.7.1.26"/>
    </reaction>
</comment>
<keyword evidence="9 15" id="KW-0418">Kinase</keyword>
<protein>
    <recommendedName>
        <fullName evidence="15">Riboflavin biosynthesis protein</fullName>
    </recommendedName>
    <domain>
        <recommendedName>
            <fullName evidence="15">Riboflavin kinase</fullName>
            <ecNumber evidence="15">2.7.1.26</ecNumber>
        </recommendedName>
        <alternativeName>
            <fullName evidence="15">Flavokinase</fullName>
        </alternativeName>
    </domain>
    <domain>
        <recommendedName>
            <fullName evidence="15">FMN adenylyltransferase</fullName>
            <ecNumber evidence="15">2.7.7.2</ecNumber>
        </recommendedName>
        <alternativeName>
            <fullName evidence="15">FAD pyrophosphorylase</fullName>
        </alternativeName>
        <alternativeName>
            <fullName evidence="15">FAD synthase</fullName>
        </alternativeName>
    </domain>
</protein>
<keyword evidence="6 15" id="KW-0808">Transferase</keyword>
<dbReference type="PANTHER" id="PTHR22749:SF6">
    <property type="entry name" value="RIBOFLAVIN KINASE"/>
    <property type="match status" value="1"/>
</dbReference>
<dbReference type="PANTHER" id="PTHR22749">
    <property type="entry name" value="RIBOFLAVIN KINASE/FMN ADENYLYLTRANSFERASE"/>
    <property type="match status" value="1"/>
</dbReference>
<dbReference type="Gene3D" id="3.40.50.620">
    <property type="entry name" value="HUPs"/>
    <property type="match status" value="1"/>
</dbReference>
<sequence>MEKIYRISEFKGKIHNPVVTLGVFDGVHRGHQKIIEYTKSLASKKSGDSVIITFDVHPRVLLENKTPFFITSLSHRLVLFERLGVDYTLILPFNDSLAQTNAKDFIENILVKELDSKCIVLGFNCHFGKNRSGNIKLVKELAGKYHYEAHECPPETYKGQVISSTVIRKAIQEGALEKAEAMLGRPVSVLGTVVRKSGRGVTMGYPTANLDLHHEIRPPQGVYATKVCWKEREYLALTNIGSRPTFFKESLSSEDETMEIETHILDFHESIYGKNLEVQFLFRIRDEIPFGSIEALKQQIEKDKEMLLKKMLSGALTK</sequence>
<dbReference type="Pfam" id="PF01687">
    <property type="entry name" value="Flavokinase"/>
    <property type="match status" value="1"/>
</dbReference>
<dbReference type="Gene3D" id="2.40.30.30">
    <property type="entry name" value="Riboflavin kinase-like"/>
    <property type="match status" value="1"/>
</dbReference>
<evidence type="ECO:0000256" key="8">
    <source>
        <dbReference type="ARBA" id="ARBA00022741"/>
    </source>
</evidence>
<reference evidence="17" key="2">
    <citation type="submission" date="2006-01" db="EMBL/GenBank/DDBJ databases">
        <authorList>
            <person name="Genoscope"/>
        </authorList>
    </citation>
    <scope>NUCLEOTIDE SEQUENCE</scope>
</reference>
<comment type="pathway">
    <text evidence="2 15">Cofactor biosynthesis; FAD biosynthesis; FAD from FMN: step 1/1.</text>
</comment>
<gene>
    <name evidence="17" type="primary">ribF</name>
    <name evidence="18" type="ORF">KsCSTR_16930</name>
    <name evidence="19" type="ORF">KSMBR1_0844</name>
    <name evidence="17" type="ORF">kuste3281</name>
</gene>
<dbReference type="EMBL" id="CT573071">
    <property type="protein sequence ID" value="CAJ74041.1"/>
    <property type="molecule type" value="Genomic_DNA"/>
</dbReference>
<evidence type="ECO:0000256" key="13">
    <source>
        <dbReference type="ARBA" id="ARBA00047880"/>
    </source>
</evidence>
<evidence type="ECO:0000256" key="5">
    <source>
        <dbReference type="ARBA" id="ARBA00022643"/>
    </source>
</evidence>
<dbReference type="GO" id="GO:0006747">
    <property type="term" value="P:FAD biosynthetic process"/>
    <property type="evidence" value="ECO:0007669"/>
    <property type="project" value="UniProtKB-UniRule"/>
</dbReference>
<keyword evidence="10 15" id="KW-0274">FAD</keyword>
<dbReference type="SUPFAM" id="SSF52374">
    <property type="entry name" value="Nucleotidylyl transferase"/>
    <property type="match status" value="1"/>
</dbReference>
<dbReference type="CDD" id="cd02064">
    <property type="entry name" value="FAD_synthetase_N"/>
    <property type="match status" value="1"/>
</dbReference>
<dbReference type="EMBL" id="CP049055">
    <property type="protein sequence ID" value="QII11072.1"/>
    <property type="molecule type" value="Genomic_DNA"/>
</dbReference>
<name>Q1Q207_KUEST</name>
<evidence type="ECO:0000256" key="14">
    <source>
        <dbReference type="ARBA" id="ARBA00049494"/>
    </source>
</evidence>
<dbReference type="SMART" id="SM00904">
    <property type="entry name" value="Flavokinase"/>
    <property type="match status" value="1"/>
</dbReference>
<dbReference type="Proteomes" id="UP000501926">
    <property type="component" value="Chromosome"/>
</dbReference>
<dbReference type="GO" id="GO:0008531">
    <property type="term" value="F:riboflavin kinase activity"/>
    <property type="evidence" value="ECO:0007669"/>
    <property type="project" value="UniProtKB-UniRule"/>
</dbReference>
<comment type="pathway">
    <text evidence="3 15">Cofactor biosynthesis; FMN biosynthesis; FMN from riboflavin (ATP route): step 1/1.</text>
</comment>
<evidence type="ECO:0000256" key="11">
    <source>
        <dbReference type="ARBA" id="ARBA00022840"/>
    </source>
</evidence>
<dbReference type="InterPro" id="IPR002606">
    <property type="entry name" value="Riboflavin_kinase_bac"/>
</dbReference>
<evidence type="ECO:0000313" key="18">
    <source>
        <dbReference type="EMBL" id="QII11072.1"/>
    </source>
</evidence>
<proteinExistence type="inferred from homology"/>
<keyword evidence="20" id="KW-1185">Reference proteome</keyword>
<dbReference type="InterPro" id="IPR015865">
    <property type="entry name" value="Riboflavin_kinase_bac/euk"/>
</dbReference>
<dbReference type="UniPathway" id="UPA00277">
    <property type="reaction ID" value="UER00407"/>
</dbReference>
<keyword evidence="5 15" id="KW-0288">FMN</keyword>
<evidence type="ECO:0000256" key="10">
    <source>
        <dbReference type="ARBA" id="ARBA00022827"/>
    </source>
</evidence>
<reference evidence="20" key="4">
    <citation type="submission" date="2017-10" db="EMBL/GenBank/DDBJ databases">
        <authorList>
            <person name="Frank J."/>
        </authorList>
    </citation>
    <scope>NUCLEOTIDE SEQUENCE [LARGE SCALE GENOMIC DNA]</scope>
</reference>
<keyword evidence="12" id="KW-0511">Multifunctional enzyme</keyword>
<accession>Q1Q207</accession>
<evidence type="ECO:0000256" key="2">
    <source>
        <dbReference type="ARBA" id="ARBA00004726"/>
    </source>
</evidence>
<feature type="domain" description="Riboflavin kinase" evidence="16">
    <location>
        <begin position="182"/>
        <end position="312"/>
    </location>
</feature>
<dbReference type="Proteomes" id="UP000221734">
    <property type="component" value="Chromosome Kuenenia_stuttgartiensis_MBR1"/>
</dbReference>
<comment type="catalytic activity">
    <reaction evidence="14 15">
        <text>FMN + ATP + H(+) = FAD + diphosphate</text>
        <dbReference type="Rhea" id="RHEA:17237"/>
        <dbReference type="ChEBI" id="CHEBI:15378"/>
        <dbReference type="ChEBI" id="CHEBI:30616"/>
        <dbReference type="ChEBI" id="CHEBI:33019"/>
        <dbReference type="ChEBI" id="CHEBI:57692"/>
        <dbReference type="ChEBI" id="CHEBI:58210"/>
        <dbReference type="EC" id="2.7.7.2"/>
    </reaction>
</comment>
<evidence type="ECO:0000256" key="15">
    <source>
        <dbReference type="PIRNR" id="PIRNR004491"/>
    </source>
</evidence>
<evidence type="ECO:0000313" key="19">
    <source>
        <dbReference type="EMBL" id="SOH03355.1"/>
    </source>
</evidence>
<dbReference type="SUPFAM" id="SSF82114">
    <property type="entry name" value="Riboflavin kinase-like"/>
    <property type="match status" value="1"/>
</dbReference>
<dbReference type="KEGG" id="kst:KSMBR1_0844"/>
<dbReference type="NCBIfam" id="TIGR00083">
    <property type="entry name" value="ribF"/>
    <property type="match status" value="1"/>
</dbReference>
<keyword evidence="11 15" id="KW-0067">ATP-binding</keyword>
<dbReference type="GO" id="GO:0003919">
    <property type="term" value="F:FMN adenylyltransferase activity"/>
    <property type="evidence" value="ECO:0007669"/>
    <property type="project" value="UniProtKB-UniRule"/>
</dbReference>
<evidence type="ECO:0000256" key="3">
    <source>
        <dbReference type="ARBA" id="ARBA00005201"/>
    </source>
</evidence>
<reference evidence="17" key="1">
    <citation type="journal article" date="2006" name="Nature">
        <title>Deciphering the evolution and metabolism of an anammox bacterium from a community genome.</title>
        <authorList>
            <person name="Strous M."/>
            <person name="Pelletier E."/>
            <person name="Mangenot S."/>
            <person name="Rattei T."/>
            <person name="Lehner A."/>
            <person name="Taylor M.W."/>
            <person name="Horn M."/>
            <person name="Daims H."/>
            <person name="Bartol-Mavel D."/>
            <person name="Wincker P."/>
            <person name="Barbe V."/>
            <person name="Fonknechten N."/>
            <person name="Vallenet D."/>
            <person name="Segurens B."/>
            <person name="Schenowitz-Truong C."/>
            <person name="Medigue C."/>
            <person name="Collingro A."/>
            <person name="Snel B."/>
            <person name="Dutilh B.E."/>
            <person name="OpDenCamp H.J.M."/>
            <person name="vanDerDrift C."/>
            <person name="Cirpus I."/>
            <person name="vanDePas-Schoonen K.T."/>
            <person name="Harhangi H.R."/>
            <person name="vanNiftrik L."/>
            <person name="Schmid M."/>
            <person name="Keltjens J."/>
            <person name="vanDeVossenberg J."/>
            <person name="Kartal B."/>
            <person name="Meier H."/>
            <person name="Frishman D."/>
            <person name="Huynen M.A."/>
            <person name="Mewes H."/>
            <person name="Weissenbach J."/>
            <person name="Jetten M.S.M."/>
            <person name="Wagner M."/>
            <person name="LePaslier D."/>
        </authorList>
    </citation>
    <scope>NUCLEOTIDE SEQUENCE</scope>
</reference>
<evidence type="ECO:0000256" key="7">
    <source>
        <dbReference type="ARBA" id="ARBA00022695"/>
    </source>
</evidence>
<dbReference type="GO" id="GO:0009231">
    <property type="term" value="P:riboflavin biosynthetic process"/>
    <property type="evidence" value="ECO:0007669"/>
    <property type="project" value="InterPro"/>
</dbReference>
<evidence type="ECO:0000259" key="16">
    <source>
        <dbReference type="SMART" id="SM00904"/>
    </source>
</evidence>
<organism evidence="17">
    <name type="scientific">Kuenenia stuttgartiensis</name>
    <dbReference type="NCBI Taxonomy" id="174633"/>
    <lineage>
        <taxon>Bacteria</taxon>
        <taxon>Pseudomonadati</taxon>
        <taxon>Planctomycetota</taxon>
        <taxon>Candidatus Brocadiia</taxon>
        <taxon>Candidatus Brocadiales</taxon>
        <taxon>Candidatus Brocadiaceae</taxon>
        <taxon>Candidatus Kuenenia</taxon>
    </lineage>
</organism>
<comment type="similarity">
    <text evidence="15">Belongs to the ribF family.</text>
</comment>
<dbReference type="AlphaFoldDB" id="Q1Q207"/>
<dbReference type="GO" id="GO:0005524">
    <property type="term" value="F:ATP binding"/>
    <property type="evidence" value="ECO:0007669"/>
    <property type="project" value="UniProtKB-UniRule"/>
</dbReference>
<dbReference type="NCBIfam" id="NF004162">
    <property type="entry name" value="PRK05627.1-5"/>
    <property type="match status" value="1"/>
</dbReference>
<reference evidence="19" key="3">
    <citation type="submission" date="2017-10" db="EMBL/GenBank/DDBJ databases">
        <authorList>
            <person name="Banno H."/>
            <person name="Chua N.-H."/>
        </authorList>
    </citation>
    <scope>NUCLEOTIDE SEQUENCE [LARGE SCALE GENOMIC DNA]</scope>
    <source>
        <strain evidence="19">Kuenenia_mbr1_ru-nijmegen</strain>
    </source>
</reference>
<dbReference type="Pfam" id="PF06574">
    <property type="entry name" value="FAD_syn"/>
    <property type="match status" value="1"/>
</dbReference>
<evidence type="ECO:0000256" key="4">
    <source>
        <dbReference type="ARBA" id="ARBA00022630"/>
    </source>
</evidence>
<dbReference type="InterPro" id="IPR015864">
    <property type="entry name" value="FAD_synthase"/>
</dbReference>
<evidence type="ECO:0000313" key="21">
    <source>
        <dbReference type="Proteomes" id="UP000501926"/>
    </source>
</evidence>
<dbReference type="PIRSF" id="PIRSF004491">
    <property type="entry name" value="FAD_Synth"/>
    <property type="match status" value="1"/>
</dbReference>
<dbReference type="EC" id="2.7.1.26" evidence="15"/>
<keyword evidence="4 15" id="KW-0285">Flavoprotein</keyword>
<evidence type="ECO:0000313" key="17">
    <source>
        <dbReference type="EMBL" id="CAJ74041.1"/>
    </source>
</evidence>
<dbReference type="FunFam" id="3.40.50.620:FF:000021">
    <property type="entry name" value="Riboflavin biosynthesis protein"/>
    <property type="match status" value="1"/>
</dbReference>
<evidence type="ECO:0000313" key="20">
    <source>
        <dbReference type="Proteomes" id="UP000221734"/>
    </source>
</evidence>
<dbReference type="InterPro" id="IPR023468">
    <property type="entry name" value="Riboflavin_kinase"/>
</dbReference>
<dbReference type="UniPathway" id="UPA00276">
    <property type="reaction ID" value="UER00406"/>
</dbReference>
<dbReference type="EMBL" id="LT934425">
    <property type="protein sequence ID" value="SOH03355.1"/>
    <property type="molecule type" value="Genomic_DNA"/>
</dbReference>
<keyword evidence="8 15" id="KW-0547">Nucleotide-binding</keyword>
<keyword evidence="7 15" id="KW-0548">Nucleotidyltransferase</keyword>
<evidence type="ECO:0000256" key="1">
    <source>
        <dbReference type="ARBA" id="ARBA00002121"/>
    </source>
</evidence>
<reference evidence="18 21" key="5">
    <citation type="submission" date="2020-02" db="EMBL/GenBank/DDBJ databases">
        <title>Newly sequenced genome of strain CSTR1 showed variability in Candidatus Kuenenia stuttgartiensis genomes.</title>
        <authorList>
            <person name="Ding C."/>
            <person name="Adrian L."/>
        </authorList>
    </citation>
    <scope>NUCLEOTIDE SEQUENCE [LARGE SCALE GENOMIC DNA]</scope>
    <source>
        <strain evidence="18 21">CSTR1</strain>
    </source>
</reference>
<dbReference type="GO" id="GO:0009398">
    <property type="term" value="P:FMN biosynthetic process"/>
    <property type="evidence" value="ECO:0007669"/>
    <property type="project" value="UniProtKB-UniRule"/>
</dbReference>
<evidence type="ECO:0000256" key="9">
    <source>
        <dbReference type="ARBA" id="ARBA00022777"/>
    </source>
</evidence>
<dbReference type="InterPro" id="IPR023465">
    <property type="entry name" value="Riboflavin_kinase_dom_sf"/>
</dbReference>